<evidence type="ECO:0000256" key="1">
    <source>
        <dbReference type="SAM" id="MobiDB-lite"/>
    </source>
</evidence>
<keyword evidence="2" id="KW-0472">Membrane</keyword>
<feature type="transmembrane region" description="Helical" evidence="2">
    <location>
        <begin position="430"/>
        <end position="450"/>
    </location>
</feature>
<evidence type="ECO:0000313" key="5">
    <source>
        <dbReference type="Proteomes" id="UP000420562"/>
    </source>
</evidence>
<keyword evidence="2" id="KW-1133">Transmembrane helix</keyword>
<sequence>MRKFIISVLLIVTLATSSNAFFPLAFPAIPTALYYVSAGAHAALLAGLAYYMTAGASSQVSASGSISRPSNAAWIDLTASPPALNTKSLSANMSYSDLIALSADKSKYPLTNSALYQVPDCSPKVSSKVGDVISTPSGYHTVTGILFSSSISNTYANITTFISPYDVEVTGAKDSYAKGLALDVRFSYGSPVAPTPPSQPATPAQVSQRLAAAGVPGPVKSALQSELDNMFRDPNYVPTFTDDTTGLPDIPPDPSHVATPAQVATYNANGQAAASAQAAASSSGAAASSAQGSADNAKNAYIASGGDPATGAGGDPSLYQKYLDAKSSADKAAADAAAAQAAADKLAAEQTKDANVTAPGVPADNTYNTDVTAPDKKDIKSLLSSLLSSSPLVSMVKSFTITATGDPVIHIGMVYGQDLSFDFNRYTSTFSALGGIFLIICHGFAILVIFKGW</sequence>
<dbReference type="AlphaFoldDB" id="A0A7J4ZU92"/>
<evidence type="ECO:0000313" key="4">
    <source>
        <dbReference type="EMBL" id="KAB0666807.1"/>
    </source>
</evidence>
<evidence type="ECO:0000256" key="3">
    <source>
        <dbReference type="SAM" id="SignalP"/>
    </source>
</evidence>
<dbReference type="EMBL" id="VZQZ01000002">
    <property type="protein sequence ID" value="KAB0666807.1"/>
    <property type="molecule type" value="Genomic_DNA"/>
</dbReference>
<dbReference type="RefSeq" id="WP_151127541.1">
    <property type="nucleotide sequence ID" value="NZ_VZQZ01000002.1"/>
</dbReference>
<feature type="region of interest" description="Disordered" evidence="1">
    <location>
        <begin position="234"/>
        <end position="258"/>
    </location>
</feature>
<gene>
    <name evidence="4" type="ORF">F6V25_05170</name>
</gene>
<proteinExistence type="predicted"/>
<keyword evidence="3" id="KW-0732">Signal</keyword>
<dbReference type="Proteomes" id="UP000420562">
    <property type="component" value="Unassembled WGS sequence"/>
</dbReference>
<keyword evidence="5" id="KW-1185">Reference proteome</keyword>
<evidence type="ECO:0000256" key="2">
    <source>
        <dbReference type="SAM" id="Phobius"/>
    </source>
</evidence>
<organism evidence="4 5">
    <name type="scientific">Oryzomonas japonica</name>
    <dbReference type="NCBI Taxonomy" id="2603858"/>
    <lineage>
        <taxon>Bacteria</taxon>
        <taxon>Pseudomonadati</taxon>
        <taxon>Thermodesulfobacteriota</taxon>
        <taxon>Desulfuromonadia</taxon>
        <taxon>Geobacterales</taxon>
        <taxon>Geobacteraceae</taxon>
        <taxon>Oryzomonas</taxon>
    </lineage>
</organism>
<accession>A0A7J4ZU92</accession>
<feature type="chain" id="PRO_5029761735" evidence="3">
    <location>
        <begin position="21"/>
        <end position="453"/>
    </location>
</feature>
<protein>
    <submittedName>
        <fullName evidence="4">Uncharacterized protein</fullName>
    </submittedName>
</protein>
<name>A0A7J4ZU92_9BACT</name>
<reference evidence="4 5" key="1">
    <citation type="submission" date="2019-09" db="EMBL/GenBank/DDBJ databases">
        <title>Geobacter sp. Red96, a novel strain isolated from paddy soil.</title>
        <authorList>
            <person name="Xu Z."/>
            <person name="Masuda Y."/>
            <person name="Itoh H."/>
            <person name="Senoo K."/>
        </authorList>
    </citation>
    <scope>NUCLEOTIDE SEQUENCE [LARGE SCALE GENOMIC DNA]</scope>
    <source>
        <strain evidence="4 5">Red96</strain>
    </source>
</reference>
<feature type="signal peptide" evidence="3">
    <location>
        <begin position="1"/>
        <end position="20"/>
    </location>
</feature>
<keyword evidence="2" id="KW-0812">Transmembrane</keyword>
<comment type="caution">
    <text evidence="4">The sequence shown here is derived from an EMBL/GenBank/DDBJ whole genome shotgun (WGS) entry which is preliminary data.</text>
</comment>